<dbReference type="InterPro" id="IPR029069">
    <property type="entry name" value="HotDog_dom_sf"/>
</dbReference>
<dbReference type="AlphaFoldDB" id="A0AAV9IMG7"/>
<proteinExistence type="predicted"/>
<name>A0AAV9IMG7_9RHOD</name>
<keyword evidence="1" id="KW-0456">Lyase</keyword>
<accession>A0AAV9IMG7</accession>
<keyword evidence="4" id="KW-1185">Reference proteome</keyword>
<dbReference type="PANTHER" id="PTHR30272:SF1">
    <property type="entry name" value="3-HYDROXYACYL-[ACYL-CARRIER-PROTEIN] DEHYDRATASE"/>
    <property type="match status" value="1"/>
</dbReference>
<sequence length="180" mass="20725">MSGQGGVVRAFPSLWRKHILVNRPWLLKSQDQLWIDYEQSSCHLVKEIEPTCSCFQGHFPNNPIFPGVLLLELQFQTAAIYALHISEQQQQQQQLFYLDVPTLKTCRFRQLVKPLDKLDIVGKALDSKTNSESLNHPQTRWNFQATISRHSKIVAESSFVVTIVPQDSLPRTQENRARTL</sequence>
<dbReference type="SUPFAM" id="SSF54637">
    <property type="entry name" value="Thioesterase/thiol ester dehydrase-isomerase"/>
    <property type="match status" value="1"/>
</dbReference>
<protein>
    <recommendedName>
        <fullName evidence="2">ApeI dehydratase-like domain-containing protein</fullName>
    </recommendedName>
</protein>
<reference evidence="3 4" key="1">
    <citation type="submission" date="2022-07" db="EMBL/GenBank/DDBJ databases">
        <title>Genome-wide signatures of adaptation to extreme environments.</title>
        <authorList>
            <person name="Cho C.H."/>
            <person name="Yoon H.S."/>
        </authorList>
    </citation>
    <scope>NUCLEOTIDE SEQUENCE [LARGE SCALE GENOMIC DNA]</scope>
    <source>
        <strain evidence="3 4">108.79 E11</strain>
    </source>
</reference>
<gene>
    <name evidence="3" type="ORF">GAYE_SCF59G6425</name>
</gene>
<evidence type="ECO:0000259" key="2">
    <source>
        <dbReference type="Pfam" id="PF22818"/>
    </source>
</evidence>
<dbReference type="GO" id="GO:0016829">
    <property type="term" value="F:lyase activity"/>
    <property type="evidence" value="ECO:0007669"/>
    <property type="project" value="UniProtKB-KW"/>
</dbReference>
<dbReference type="Proteomes" id="UP001300502">
    <property type="component" value="Unassembled WGS sequence"/>
</dbReference>
<dbReference type="Gene3D" id="3.10.129.10">
    <property type="entry name" value="Hotdog Thioesterase"/>
    <property type="match status" value="1"/>
</dbReference>
<feature type="domain" description="ApeI dehydratase-like" evidence="2">
    <location>
        <begin position="38"/>
        <end position="126"/>
    </location>
</feature>
<comment type="caution">
    <text evidence="3">The sequence shown here is derived from an EMBL/GenBank/DDBJ whole genome shotgun (WGS) entry which is preliminary data.</text>
</comment>
<evidence type="ECO:0000256" key="1">
    <source>
        <dbReference type="ARBA" id="ARBA00023239"/>
    </source>
</evidence>
<dbReference type="Pfam" id="PF22818">
    <property type="entry name" value="ApeI-like"/>
    <property type="match status" value="1"/>
</dbReference>
<dbReference type="EMBL" id="JANCYU010000065">
    <property type="protein sequence ID" value="KAK4528482.1"/>
    <property type="molecule type" value="Genomic_DNA"/>
</dbReference>
<organism evidence="3 4">
    <name type="scientific">Galdieria yellowstonensis</name>
    <dbReference type="NCBI Taxonomy" id="3028027"/>
    <lineage>
        <taxon>Eukaryota</taxon>
        <taxon>Rhodophyta</taxon>
        <taxon>Bangiophyceae</taxon>
        <taxon>Galdieriales</taxon>
        <taxon>Galdieriaceae</taxon>
        <taxon>Galdieria</taxon>
    </lineage>
</organism>
<dbReference type="InterPro" id="IPR013114">
    <property type="entry name" value="FabA_FabZ"/>
</dbReference>
<dbReference type="PANTHER" id="PTHR30272">
    <property type="entry name" value="3-HYDROXYACYL-[ACYL-CARRIER-PROTEIN] DEHYDRATASE"/>
    <property type="match status" value="1"/>
</dbReference>
<evidence type="ECO:0000313" key="3">
    <source>
        <dbReference type="EMBL" id="KAK4528482.1"/>
    </source>
</evidence>
<evidence type="ECO:0000313" key="4">
    <source>
        <dbReference type="Proteomes" id="UP001300502"/>
    </source>
</evidence>
<dbReference type="InterPro" id="IPR054545">
    <property type="entry name" value="ApeI-like"/>
</dbReference>
<dbReference type="CDD" id="cd00493">
    <property type="entry name" value="FabA_FabZ"/>
    <property type="match status" value="1"/>
</dbReference>